<feature type="region of interest" description="Disordered" evidence="1">
    <location>
        <begin position="1"/>
        <end position="34"/>
    </location>
</feature>
<accession>A0A285TTD6</accession>
<dbReference type="CDD" id="cd16385">
    <property type="entry name" value="IcmL"/>
    <property type="match status" value="1"/>
</dbReference>
<gene>
    <name evidence="3" type="ORF">SAMN05428964_105290</name>
</gene>
<evidence type="ECO:0000313" key="4">
    <source>
        <dbReference type="Proteomes" id="UP000219068"/>
    </source>
</evidence>
<reference evidence="3 4" key="1">
    <citation type="submission" date="2017-08" db="EMBL/GenBank/DDBJ databases">
        <authorList>
            <person name="de Groot N.N."/>
        </authorList>
    </citation>
    <scope>NUCLEOTIDE SEQUENCE [LARGE SCALE GENOMIC DNA]</scope>
    <source>
        <strain evidence="3 4">USBA 78</strain>
    </source>
</reference>
<organism evidence="3 4">
    <name type="scientific">Thalassospira xiamenensis</name>
    <dbReference type="NCBI Taxonomy" id="220697"/>
    <lineage>
        <taxon>Bacteria</taxon>
        <taxon>Pseudomonadati</taxon>
        <taxon>Pseudomonadota</taxon>
        <taxon>Alphaproteobacteria</taxon>
        <taxon>Rhodospirillales</taxon>
        <taxon>Thalassospiraceae</taxon>
        <taxon>Thalassospira</taxon>
    </lineage>
</organism>
<sequence>MTTKTPATKGIHKGKHRESVALRKGAPSGSGVAKAPVTEPVVSALDDAVATVLARDIYTRERHYFLMRGLIVMTIALMVSVAGNVYQGMRAPIVQNFISDESGRVIELKALNRPVESITFVTNFVTDAITQAYTYSFANYRTELSAAKKNFTPSGWEGFEKALKDSGTLQAVIDNKYVATAVVTGAPVLKNQGIVDGVYAYRFEVPILVTYQSANQRTAQNLMITATVVSQPQTIHPKALGIKSLIAK</sequence>
<keyword evidence="2" id="KW-0472">Membrane</keyword>
<name>A0A285TTD6_9PROT</name>
<dbReference type="Pfam" id="PF11393">
    <property type="entry name" value="T4BSS_DotI_IcmL"/>
    <property type="match status" value="1"/>
</dbReference>
<dbReference type="RefSeq" id="WP_097052844.1">
    <property type="nucleotide sequence ID" value="NZ_OBMM01000005.1"/>
</dbReference>
<evidence type="ECO:0000256" key="1">
    <source>
        <dbReference type="SAM" id="MobiDB-lite"/>
    </source>
</evidence>
<feature type="transmembrane region" description="Helical" evidence="2">
    <location>
        <begin position="65"/>
        <end position="86"/>
    </location>
</feature>
<dbReference type="InterPro" id="IPR021055">
    <property type="entry name" value="T4BSS_IcmL/DotI"/>
</dbReference>
<keyword evidence="2" id="KW-1133">Transmembrane helix</keyword>
<dbReference type="AlphaFoldDB" id="A0A285TTD6"/>
<proteinExistence type="predicted"/>
<evidence type="ECO:0000313" key="3">
    <source>
        <dbReference type="EMBL" id="SOC27148.1"/>
    </source>
</evidence>
<protein>
    <submittedName>
        <fullName evidence="3">Intracellular multiplication protein IcmL</fullName>
    </submittedName>
</protein>
<evidence type="ECO:0000256" key="2">
    <source>
        <dbReference type="SAM" id="Phobius"/>
    </source>
</evidence>
<keyword evidence="2" id="KW-0812">Transmembrane</keyword>
<dbReference type="Proteomes" id="UP000219068">
    <property type="component" value="Unassembled WGS sequence"/>
</dbReference>
<dbReference type="EMBL" id="OBMM01000005">
    <property type="protein sequence ID" value="SOC27148.1"/>
    <property type="molecule type" value="Genomic_DNA"/>
</dbReference>